<feature type="coiled-coil region" evidence="1">
    <location>
        <begin position="79"/>
        <end position="208"/>
    </location>
</feature>
<reference evidence="2 3" key="1">
    <citation type="journal article" date="2014" name="Genome Biol. Evol.">
        <title>The secreted proteins of Achlya hypogyna and Thraustotheca clavata identify the ancestral oomycete secretome and reveal gene acquisitions by horizontal gene transfer.</title>
        <authorList>
            <person name="Misner I."/>
            <person name="Blouin N."/>
            <person name="Leonard G."/>
            <person name="Richards T.A."/>
            <person name="Lane C.E."/>
        </authorList>
    </citation>
    <scope>NUCLEOTIDE SEQUENCE [LARGE SCALE GENOMIC DNA]</scope>
    <source>
        <strain evidence="2 3">ATCC 48635</strain>
    </source>
</reference>
<evidence type="ECO:0000313" key="2">
    <source>
        <dbReference type="EMBL" id="OQR98602.1"/>
    </source>
</evidence>
<dbReference type="Proteomes" id="UP000243579">
    <property type="component" value="Unassembled WGS sequence"/>
</dbReference>
<keyword evidence="1" id="KW-0175">Coiled coil</keyword>
<evidence type="ECO:0000256" key="1">
    <source>
        <dbReference type="SAM" id="Coils"/>
    </source>
</evidence>
<evidence type="ECO:0000313" key="3">
    <source>
        <dbReference type="Proteomes" id="UP000243579"/>
    </source>
</evidence>
<comment type="caution">
    <text evidence="2">The sequence shown here is derived from an EMBL/GenBank/DDBJ whole genome shotgun (WGS) entry which is preliminary data.</text>
</comment>
<dbReference type="OrthoDB" id="2383523at2759"/>
<dbReference type="AlphaFoldDB" id="A0A1V9ZKT6"/>
<keyword evidence="3" id="KW-1185">Reference proteome</keyword>
<accession>A0A1V9ZKT6</accession>
<protein>
    <submittedName>
        <fullName evidence="2">Uncharacterized protein</fullName>
    </submittedName>
</protein>
<dbReference type="EMBL" id="JNBR01000082">
    <property type="protein sequence ID" value="OQR98602.1"/>
    <property type="molecule type" value="Genomic_DNA"/>
</dbReference>
<sequence length="364" mass="40846">MALPRLVEEIEIISASLGRHEFHAMEAQKPIFVTEQHAPKADRAAEARRKHGDEFWTDFQETAQALGDADEITHYSTTFEHLQKKHKGLQAAMATMQKQLHSRKSDLYLDTRINERQELKEQEWEAQMQAGRDELEQIETKLSRVQDEIETLDAGIREGEARAAIDASLLTEENETLEEILQLRAEEKKDLLAALTALKRKRDEQLLESDKVPTSQSAELQRLRRERDVLKQSILAYEEPAEDAATDRATVEARAKALAEARGQWRDKLRVEAGSVAELKAKMQLMVETQATTATPGSLHHTCAVVLNLLYNNKGEMTKTQLQAAAAAAGDDSQVVRAIYALVGKSLVHIDRSHAEGIVTSMLI</sequence>
<gene>
    <name evidence="2" type="ORF">ACHHYP_08302</name>
</gene>
<name>A0A1V9ZKT6_ACHHY</name>
<proteinExistence type="predicted"/>
<organism evidence="2 3">
    <name type="scientific">Achlya hypogyna</name>
    <name type="common">Oomycete</name>
    <name type="synonym">Protoachlya hypogyna</name>
    <dbReference type="NCBI Taxonomy" id="1202772"/>
    <lineage>
        <taxon>Eukaryota</taxon>
        <taxon>Sar</taxon>
        <taxon>Stramenopiles</taxon>
        <taxon>Oomycota</taxon>
        <taxon>Saprolegniomycetes</taxon>
        <taxon>Saprolegniales</taxon>
        <taxon>Achlyaceae</taxon>
        <taxon>Achlya</taxon>
    </lineage>
</organism>